<sequence length="141" mass="16129">MHVNRIRVMEHLAVDCCFSLTEVCEGLQQLLSLPDFAYDCENETEWSSVVDRGIEYNVSRPYKRGTLEEWDDSVPAGCSVAVTLTAFKDCPPGQDPEWDSTELVERVGQGLANLLEQTVYHHRTWLRPGENITREQVFQPK</sequence>
<dbReference type="EMBL" id="JAMXLR010000020">
    <property type="protein sequence ID" value="MCO6043149.1"/>
    <property type="molecule type" value="Genomic_DNA"/>
</dbReference>
<gene>
    <name evidence="1" type="ORF">NG895_04465</name>
</gene>
<evidence type="ECO:0000313" key="2">
    <source>
        <dbReference type="Proteomes" id="UP001155241"/>
    </source>
</evidence>
<evidence type="ECO:0000313" key="1">
    <source>
        <dbReference type="EMBL" id="MCO6043149.1"/>
    </source>
</evidence>
<reference evidence="1" key="1">
    <citation type="submission" date="2022-06" db="EMBL/GenBank/DDBJ databases">
        <title>Aeoliella straminimaris, a novel planctomycete from sediments.</title>
        <authorList>
            <person name="Vitorino I.R."/>
            <person name="Lage O.M."/>
        </authorList>
    </citation>
    <scope>NUCLEOTIDE SEQUENCE</scope>
    <source>
        <strain evidence="1">ICT_H6.2</strain>
    </source>
</reference>
<dbReference type="AlphaFoldDB" id="A0A9X2F7A9"/>
<dbReference type="Proteomes" id="UP001155241">
    <property type="component" value="Unassembled WGS sequence"/>
</dbReference>
<comment type="caution">
    <text evidence="1">The sequence shown here is derived from an EMBL/GenBank/DDBJ whole genome shotgun (WGS) entry which is preliminary data.</text>
</comment>
<protein>
    <submittedName>
        <fullName evidence="1">Uncharacterized protein</fullName>
    </submittedName>
</protein>
<accession>A0A9X2F7A9</accession>
<dbReference type="RefSeq" id="WP_252851248.1">
    <property type="nucleotide sequence ID" value="NZ_JAMXLR010000020.1"/>
</dbReference>
<organism evidence="1 2">
    <name type="scientific">Aeoliella straminimaris</name>
    <dbReference type="NCBI Taxonomy" id="2954799"/>
    <lineage>
        <taxon>Bacteria</taxon>
        <taxon>Pseudomonadati</taxon>
        <taxon>Planctomycetota</taxon>
        <taxon>Planctomycetia</taxon>
        <taxon>Pirellulales</taxon>
        <taxon>Lacipirellulaceae</taxon>
        <taxon>Aeoliella</taxon>
    </lineage>
</organism>
<keyword evidence="2" id="KW-1185">Reference proteome</keyword>
<name>A0A9X2F7A9_9BACT</name>
<proteinExistence type="predicted"/>